<comment type="caution">
    <text evidence="4">The sequence shown here is derived from an EMBL/GenBank/DDBJ whole genome shotgun (WGS) entry which is preliminary data.</text>
</comment>
<dbReference type="EMBL" id="CYZR01000002">
    <property type="protein sequence ID" value="CUN60180.1"/>
    <property type="molecule type" value="Genomic_DNA"/>
</dbReference>
<dbReference type="EC" id="1.5.1.39" evidence="4"/>
<keyword evidence="5" id="KW-1185">Reference proteome</keyword>
<gene>
    <name evidence="4" type="primary">nfrA2_1</name>
    <name evidence="4" type="ORF">ERS852473_00596</name>
</gene>
<dbReference type="Pfam" id="PF00881">
    <property type="entry name" value="Nitroreductase"/>
    <property type="match status" value="1"/>
</dbReference>
<reference evidence="4 5" key="1">
    <citation type="submission" date="2015-09" db="EMBL/GenBank/DDBJ databases">
        <authorList>
            <consortium name="Pathogen Informatics"/>
        </authorList>
    </citation>
    <scope>NUCLEOTIDE SEQUENCE [LARGE SCALE GENOMIC DNA]</scope>
    <source>
        <strain evidence="4 5">2789STDY5834858</strain>
    </source>
</reference>
<dbReference type="Gene3D" id="3.40.109.10">
    <property type="entry name" value="NADH Oxidase"/>
    <property type="match status" value="1"/>
</dbReference>
<evidence type="ECO:0000313" key="4">
    <source>
        <dbReference type="EMBL" id="CUN60180.1"/>
    </source>
</evidence>
<evidence type="ECO:0000259" key="3">
    <source>
        <dbReference type="Pfam" id="PF00881"/>
    </source>
</evidence>
<protein>
    <submittedName>
        <fullName evidence="4">FMN reductase [NAD(P)H]</fullName>
        <ecNumber evidence="4">1.5.1.39</ecNumber>
    </submittedName>
</protein>
<proteinExistence type="inferred from homology"/>
<dbReference type="InterPro" id="IPR029479">
    <property type="entry name" value="Nitroreductase"/>
</dbReference>
<name>A0ABM9UN64_SARVE</name>
<sequence length="184" mass="20820">MDAIEMIKERRSIRKFKDKKVDREIMREIVDISRWAPSWVNYQIARYTLVDDEEIIKKLATEGVNGFVYNIDTLKNAKGVAILSFVKGKSGKLDLEKDDYATSKANVWEVFDAGIACQTFCLAAHAKGIGTCIMGVIDEKSISKIINLPQEETVAALIVYGYEDGHPSPTPRKDIDEIMRFVDR</sequence>
<dbReference type="InterPro" id="IPR000415">
    <property type="entry name" value="Nitroreductase-like"/>
</dbReference>
<evidence type="ECO:0000313" key="5">
    <source>
        <dbReference type="Proteomes" id="UP000095488"/>
    </source>
</evidence>
<evidence type="ECO:0000256" key="2">
    <source>
        <dbReference type="ARBA" id="ARBA00023002"/>
    </source>
</evidence>
<dbReference type="Proteomes" id="UP000095488">
    <property type="component" value="Unassembled WGS sequence"/>
</dbReference>
<dbReference type="SUPFAM" id="SSF55469">
    <property type="entry name" value="FMN-dependent nitroreductase-like"/>
    <property type="match status" value="1"/>
</dbReference>
<comment type="similarity">
    <text evidence="1">Belongs to the nitroreductase family.</text>
</comment>
<organism evidence="4 5">
    <name type="scientific">Sarcina ventriculi</name>
    <name type="common">Clostridium ventriculi</name>
    <dbReference type="NCBI Taxonomy" id="1267"/>
    <lineage>
        <taxon>Bacteria</taxon>
        <taxon>Bacillati</taxon>
        <taxon>Bacillota</taxon>
        <taxon>Clostridia</taxon>
        <taxon>Eubacteriales</taxon>
        <taxon>Clostridiaceae</taxon>
        <taxon>Sarcina</taxon>
    </lineage>
</organism>
<feature type="domain" description="Nitroreductase" evidence="3">
    <location>
        <begin position="7"/>
        <end position="162"/>
    </location>
</feature>
<dbReference type="RefSeq" id="WP_055257500.1">
    <property type="nucleotide sequence ID" value="NZ_BCMV01000042.1"/>
</dbReference>
<keyword evidence="2 4" id="KW-0560">Oxidoreductase</keyword>
<accession>A0ABM9UN64</accession>
<dbReference type="PANTHER" id="PTHR43673:SF10">
    <property type="entry name" value="NADH DEHYDROGENASE_NAD(P)H NITROREDUCTASE XCC3605-RELATED"/>
    <property type="match status" value="1"/>
</dbReference>
<dbReference type="PANTHER" id="PTHR43673">
    <property type="entry name" value="NAD(P)H NITROREDUCTASE YDGI-RELATED"/>
    <property type="match status" value="1"/>
</dbReference>
<evidence type="ECO:0000256" key="1">
    <source>
        <dbReference type="ARBA" id="ARBA00007118"/>
    </source>
</evidence>
<dbReference type="GO" id="GO:0008752">
    <property type="term" value="F:FMN reductase [NAD(P)H] activity"/>
    <property type="evidence" value="ECO:0007669"/>
    <property type="project" value="UniProtKB-EC"/>
</dbReference>